<reference evidence="6 7" key="1">
    <citation type="submission" date="2023-07" db="EMBL/GenBank/DDBJ databases">
        <title>Genomic Encyclopedia of Type Strains, Phase IV (KMG-IV): sequencing the most valuable type-strain genomes for metagenomic binning, comparative biology and taxonomic classification.</title>
        <authorList>
            <person name="Goeker M."/>
        </authorList>
    </citation>
    <scope>NUCLEOTIDE SEQUENCE [LARGE SCALE GENOMIC DNA]</scope>
    <source>
        <strain evidence="6 7">B1-1</strain>
    </source>
</reference>
<dbReference type="PRINTS" id="PR00455">
    <property type="entry name" value="HTHTETR"/>
</dbReference>
<dbReference type="PROSITE" id="PS01081">
    <property type="entry name" value="HTH_TETR_1"/>
    <property type="match status" value="1"/>
</dbReference>
<evidence type="ECO:0000256" key="4">
    <source>
        <dbReference type="PROSITE-ProRule" id="PRU00335"/>
    </source>
</evidence>
<evidence type="ECO:0000313" key="6">
    <source>
        <dbReference type="EMBL" id="MDQ0516669.1"/>
    </source>
</evidence>
<sequence length="203" mass="21535">MGARGRPRGFDRAAALEKAMEVFWARGYAGASMAELTEAMGINPPSLYAAFGSKEELFKEAVGLYAATDDGCTLTMLEGDLSTRDSIAAMLMASARSCMRPDKPSGCFLMLGATNGGPDTDAAQAYLCDRRRDMAVRIRARLARGIADGELPPGLDLDRVTAYFATVIKGMSIEARDGADMETLAGVARSAMLGWDAITSTQA</sequence>
<evidence type="ECO:0000256" key="1">
    <source>
        <dbReference type="ARBA" id="ARBA00023015"/>
    </source>
</evidence>
<dbReference type="InterPro" id="IPR023772">
    <property type="entry name" value="DNA-bd_HTH_TetR-type_CS"/>
</dbReference>
<dbReference type="PANTHER" id="PTHR47506:SF1">
    <property type="entry name" value="HTH-TYPE TRANSCRIPTIONAL REGULATOR YJDC"/>
    <property type="match status" value="1"/>
</dbReference>
<accession>A0ABU0M6S3</accession>
<dbReference type="PANTHER" id="PTHR47506">
    <property type="entry name" value="TRANSCRIPTIONAL REGULATORY PROTEIN"/>
    <property type="match status" value="1"/>
</dbReference>
<dbReference type="Proteomes" id="UP001223743">
    <property type="component" value="Unassembled WGS sequence"/>
</dbReference>
<protein>
    <submittedName>
        <fullName evidence="6">AcrR family transcriptional regulator</fullName>
    </submittedName>
</protein>
<keyword evidence="2 4" id="KW-0238">DNA-binding</keyword>
<feature type="domain" description="HTH tetR-type" evidence="5">
    <location>
        <begin position="9"/>
        <end position="69"/>
    </location>
</feature>
<proteinExistence type="predicted"/>
<dbReference type="RefSeq" id="WP_266279309.1">
    <property type="nucleotide sequence ID" value="NZ_JAPKNF010000001.1"/>
</dbReference>
<comment type="caution">
    <text evidence="6">The sequence shown here is derived from an EMBL/GenBank/DDBJ whole genome shotgun (WGS) entry which is preliminary data.</text>
</comment>
<dbReference type="PROSITE" id="PS50977">
    <property type="entry name" value="HTH_TETR_2"/>
    <property type="match status" value="1"/>
</dbReference>
<dbReference type="SUPFAM" id="SSF48498">
    <property type="entry name" value="Tetracyclin repressor-like, C-terminal domain"/>
    <property type="match status" value="1"/>
</dbReference>
<dbReference type="EMBL" id="JAUSWJ010000001">
    <property type="protein sequence ID" value="MDQ0516669.1"/>
    <property type="molecule type" value="Genomic_DNA"/>
</dbReference>
<gene>
    <name evidence="6" type="ORF">QO015_002282</name>
</gene>
<dbReference type="Pfam" id="PF16925">
    <property type="entry name" value="TetR_C_13"/>
    <property type="match status" value="1"/>
</dbReference>
<keyword evidence="7" id="KW-1185">Reference proteome</keyword>
<dbReference type="Gene3D" id="1.10.10.60">
    <property type="entry name" value="Homeodomain-like"/>
    <property type="match status" value="1"/>
</dbReference>
<evidence type="ECO:0000256" key="3">
    <source>
        <dbReference type="ARBA" id="ARBA00023163"/>
    </source>
</evidence>
<evidence type="ECO:0000256" key="2">
    <source>
        <dbReference type="ARBA" id="ARBA00023125"/>
    </source>
</evidence>
<dbReference type="InterPro" id="IPR036271">
    <property type="entry name" value="Tet_transcr_reg_TetR-rel_C_sf"/>
</dbReference>
<name>A0ABU0M6S3_9HYPH</name>
<organism evidence="6 7">
    <name type="scientific">Kaistia geumhonensis</name>
    <dbReference type="NCBI Taxonomy" id="410839"/>
    <lineage>
        <taxon>Bacteria</taxon>
        <taxon>Pseudomonadati</taxon>
        <taxon>Pseudomonadota</taxon>
        <taxon>Alphaproteobacteria</taxon>
        <taxon>Hyphomicrobiales</taxon>
        <taxon>Kaistiaceae</taxon>
        <taxon>Kaistia</taxon>
    </lineage>
</organism>
<evidence type="ECO:0000313" key="7">
    <source>
        <dbReference type="Proteomes" id="UP001223743"/>
    </source>
</evidence>
<dbReference type="InterPro" id="IPR011075">
    <property type="entry name" value="TetR_C"/>
</dbReference>
<dbReference type="InterPro" id="IPR009057">
    <property type="entry name" value="Homeodomain-like_sf"/>
</dbReference>
<feature type="DNA-binding region" description="H-T-H motif" evidence="4">
    <location>
        <begin position="32"/>
        <end position="51"/>
    </location>
</feature>
<dbReference type="Pfam" id="PF00440">
    <property type="entry name" value="TetR_N"/>
    <property type="match status" value="1"/>
</dbReference>
<dbReference type="InterPro" id="IPR001647">
    <property type="entry name" value="HTH_TetR"/>
</dbReference>
<evidence type="ECO:0000259" key="5">
    <source>
        <dbReference type="PROSITE" id="PS50977"/>
    </source>
</evidence>
<dbReference type="SUPFAM" id="SSF46689">
    <property type="entry name" value="Homeodomain-like"/>
    <property type="match status" value="1"/>
</dbReference>
<keyword evidence="3" id="KW-0804">Transcription</keyword>
<dbReference type="Gene3D" id="1.10.357.10">
    <property type="entry name" value="Tetracycline Repressor, domain 2"/>
    <property type="match status" value="1"/>
</dbReference>
<keyword evidence="1" id="KW-0805">Transcription regulation</keyword>